<dbReference type="EMBL" id="JAEFBJ010000007">
    <property type="protein sequence ID" value="KAG7588803.1"/>
    <property type="molecule type" value="Genomic_DNA"/>
</dbReference>
<protein>
    <submittedName>
        <fullName evidence="6">Uncharacterized protein</fullName>
    </submittedName>
</protein>
<accession>A0A8T2BSX1</accession>
<comment type="caution">
    <text evidence="6">The sequence shown here is derived from an EMBL/GenBank/DDBJ whole genome shotgun (WGS) entry which is preliminary data.</text>
</comment>
<evidence type="ECO:0000313" key="7">
    <source>
        <dbReference type="Proteomes" id="UP000694251"/>
    </source>
</evidence>
<proteinExistence type="predicted"/>
<reference evidence="6 7" key="1">
    <citation type="submission" date="2020-12" db="EMBL/GenBank/DDBJ databases">
        <title>Concerted genomic and epigenomic changes stabilize Arabidopsis allopolyploids.</title>
        <authorList>
            <person name="Chen Z."/>
        </authorList>
    </citation>
    <scope>NUCLEOTIDE SEQUENCE [LARGE SCALE GENOMIC DNA]</scope>
    <source>
        <strain evidence="6">As9502</strain>
        <tissue evidence="6">Leaf</tissue>
    </source>
</reference>
<keyword evidence="7" id="KW-1185">Reference proteome</keyword>
<keyword evidence="4" id="KW-0175">Coiled coil</keyword>
<dbReference type="Proteomes" id="UP000694251">
    <property type="component" value="Chromosome 7"/>
</dbReference>
<keyword evidence="3" id="KW-0067">ATP-binding</keyword>
<evidence type="ECO:0000256" key="5">
    <source>
        <dbReference type="ARBA" id="ARBA00023175"/>
    </source>
</evidence>
<dbReference type="PANTHER" id="PTHR37739:SF8">
    <property type="entry name" value="KINESIN-LIKE PROTEIN KIN-12D"/>
    <property type="match status" value="1"/>
</dbReference>
<sequence length="144" mass="16581">MLEIRRRMLGLKESCRTRRRSEEAIDPSKPRLDELNLKLRRADVSVSRAEEEFACYRASSGKNSYSNFDKTNKLSAKRKETEEERMHLLCLYKSILKDINIMHAKHKAASVTGEALEQLKKKLGLLESEIRHSSLKVPLKASIP</sequence>
<dbReference type="OrthoDB" id="1705119at2759"/>
<keyword evidence="1" id="KW-0493">Microtubule</keyword>
<keyword evidence="5" id="KW-0505">Motor protein</keyword>
<evidence type="ECO:0000313" key="6">
    <source>
        <dbReference type="EMBL" id="KAG7588803.1"/>
    </source>
</evidence>
<keyword evidence="2" id="KW-0547">Nucleotide-binding</keyword>
<dbReference type="InterPro" id="IPR044986">
    <property type="entry name" value="KIF15/KIN-12"/>
</dbReference>
<dbReference type="AlphaFoldDB" id="A0A8T2BSX1"/>
<gene>
    <name evidence="6" type="ORF">ISN44_As07g011240</name>
</gene>
<organism evidence="6 7">
    <name type="scientific">Arabidopsis suecica</name>
    <name type="common">Swedish thale-cress</name>
    <name type="synonym">Cardaminopsis suecica</name>
    <dbReference type="NCBI Taxonomy" id="45249"/>
    <lineage>
        <taxon>Eukaryota</taxon>
        <taxon>Viridiplantae</taxon>
        <taxon>Streptophyta</taxon>
        <taxon>Embryophyta</taxon>
        <taxon>Tracheophyta</taxon>
        <taxon>Spermatophyta</taxon>
        <taxon>Magnoliopsida</taxon>
        <taxon>eudicotyledons</taxon>
        <taxon>Gunneridae</taxon>
        <taxon>Pentapetalae</taxon>
        <taxon>rosids</taxon>
        <taxon>malvids</taxon>
        <taxon>Brassicales</taxon>
        <taxon>Brassicaceae</taxon>
        <taxon>Camelineae</taxon>
        <taxon>Arabidopsis</taxon>
    </lineage>
</organism>
<evidence type="ECO:0000256" key="1">
    <source>
        <dbReference type="ARBA" id="ARBA00022701"/>
    </source>
</evidence>
<name>A0A8T2BSX1_ARASU</name>
<evidence type="ECO:0000256" key="2">
    <source>
        <dbReference type="ARBA" id="ARBA00022741"/>
    </source>
</evidence>
<evidence type="ECO:0000256" key="4">
    <source>
        <dbReference type="ARBA" id="ARBA00023054"/>
    </source>
</evidence>
<dbReference type="GO" id="GO:0005874">
    <property type="term" value="C:microtubule"/>
    <property type="evidence" value="ECO:0007669"/>
    <property type="project" value="UniProtKB-KW"/>
</dbReference>
<evidence type="ECO:0000256" key="3">
    <source>
        <dbReference type="ARBA" id="ARBA00022840"/>
    </source>
</evidence>
<dbReference type="PANTHER" id="PTHR37739">
    <property type="entry name" value="KINESIN-LIKE PROTEIN KIN-12D"/>
    <property type="match status" value="1"/>
</dbReference>
<dbReference type="GO" id="GO:0005524">
    <property type="term" value="F:ATP binding"/>
    <property type="evidence" value="ECO:0007669"/>
    <property type="project" value="UniProtKB-KW"/>
</dbReference>